<dbReference type="EMBL" id="QCYK01000001">
    <property type="protein sequence ID" value="PUZ27976.1"/>
    <property type="molecule type" value="Genomic_DNA"/>
</dbReference>
<sequence>MQELINKIKDAAGITEEQAIKALNTVKDHVKAALPPGLSGMVDNFLSAPAPAKKDDAEDFLA</sequence>
<protein>
    <recommendedName>
        <fullName evidence="3">DUF2267 domain-containing protein</fullName>
    </recommendedName>
</protein>
<evidence type="ECO:0000313" key="1">
    <source>
        <dbReference type="EMBL" id="PUZ27976.1"/>
    </source>
</evidence>
<evidence type="ECO:0008006" key="3">
    <source>
        <dbReference type="Google" id="ProtNLM"/>
    </source>
</evidence>
<proteinExistence type="predicted"/>
<accession>A0A2T7BJW9</accession>
<name>A0A2T7BJW9_9BACT</name>
<dbReference type="Proteomes" id="UP000244450">
    <property type="component" value="Unassembled WGS sequence"/>
</dbReference>
<organism evidence="1 2">
    <name type="scientific">Chitinophaga parva</name>
    <dbReference type="NCBI Taxonomy" id="2169414"/>
    <lineage>
        <taxon>Bacteria</taxon>
        <taxon>Pseudomonadati</taxon>
        <taxon>Bacteroidota</taxon>
        <taxon>Chitinophagia</taxon>
        <taxon>Chitinophagales</taxon>
        <taxon>Chitinophagaceae</taxon>
        <taxon>Chitinophaga</taxon>
    </lineage>
</organism>
<evidence type="ECO:0000313" key="2">
    <source>
        <dbReference type="Proteomes" id="UP000244450"/>
    </source>
</evidence>
<dbReference type="RefSeq" id="WP_108684617.1">
    <property type="nucleotide sequence ID" value="NZ_QCYK01000001.1"/>
</dbReference>
<gene>
    <name evidence="1" type="ORF">DCC81_00350</name>
</gene>
<dbReference type="AlphaFoldDB" id="A0A2T7BJW9"/>
<reference evidence="1 2" key="1">
    <citation type="submission" date="2018-04" db="EMBL/GenBank/DDBJ databases">
        <title>Chitinophaga fuyangensis sp. nov., isolated from soil in a chemical factory.</title>
        <authorList>
            <person name="Chen K."/>
        </authorList>
    </citation>
    <scope>NUCLEOTIDE SEQUENCE [LARGE SCALE GENOMIC DNA]</scope>
    <source>
        <strain evidence="1 2">LY-1</strain>
    </source>
</reference>
<comment type="caution">
    <text evidence="1">The sequence shown here is derived from an EMBL/GenBank/DDBJ whole genome shotgun (WGS) entry which is preliminary data.</text>
</comment>
<dbReference type="OrthoDB" id="1454374at2"/>
<keyword evidence="2" id="KW-1185">Reference proteome</keyword>